<dbReference type="Proteomes" id="UP000182126">
    <property type="component" value="Chromosome I"/>
</dbReference>
<dbReference type="Gene3D" id="3.20.20.100">
    <property type="entry name" value="NADP-dependent oxidoreductase domain"/>
    <property type="match status" value="1"/>
</dbReference>
<dbReference type="EMBL" id="LT629770">
    <property type="protein sequence ID" value="SDS13195.1"/>
    <property type="molecule type" value="Genomic_DNA"/>
</dbReference>
<dbReference type="PANTHER" id="PTHR43364">
    <property type="entry name" value="NADH-SPECIFIC METHYLGLYOXAL REDUCTASE-RELATED"/>
    <property type="match status" value="1"/>
</dbReference>
<sequence>MLLGCRWSAPRPGHLRIFPPATGMFAPLAAVVSDMTRIGSSDLDVFPLALGGNVFGWTADRDASFAVLDAFVDGGGDFIDTADSYSAWVPGNEGGESETIIGAWLASRRPQGVVVATKVSQHPAFRGLSAGNVRRAAEASLARLGVDEIDLYYAHFDDESVPLEETVEAFGALVTDGLVRHVAVSNYTADRIRQWIDIADRLGVARPVAVQPHYNLVHRNDVDDTIIPVAEEFGLSLVPYYALASGFLTGKYRSTDAGGEGSPRAAGAAKYATAAGLRIIDALDEIGAAHDASVAATALAWLRAQPTVVAPIASARTVDQVPDLLAGARLELSTAEVERLNRVSAWTPPQD</sequence>
<evidence type="ECO:0000313" key="2">
    <source>
        <dbReference type="EMBL" id="SDS13195.1"/>
    </source>
</evidence>
<evidence type="ECO:0000259" key="1">
    <source>
        <dbReference type="Pfam" id="PF00248"/>
    </source>
</evidence>
<evidence type="ECO:0000313" key="3">
    <source>
        <dbReference type="Proteomes" id="UP000182126"/>
    </source>
</evidence>
<accession>A0A1H1PQ17</accession>
<proteinExistence type="predicted"/>
<dbReference type="InterPro" id="IPR036812">
    <property type="entry name" value="NAD(P)_OxRdtase_dom_sf"/>
</dbReference>
<dbReference type="AlphaFoldDB" id="A0A1H1PQ17"/>
<protein>
    <submittedName>
        <fullName evidence="2">Predicted oxidoreductase</fullName>
    </submittedName>
</protein>
<dbReference type="InterPro" id="IPR050523">
    <property type="entry name" value="AKR_Detox_Biosynth"/>
</dbReference>
<dbReference type="InterPro" id="IPR023210">
    <property type="entry name" value="NADP_OxRdtase_dom"/>
</dbReference>
<dbReference type="GO" id="GO:0005829">
    <property type="term" value="C:cytosol"/>
    <property type="evidence" value="ECO:0007669"/>
    <property type="project" value="TreeGrafter"/>
</dbReference>
<dbReference type="PANTHER" id="PTHR43364:SF6">
    <property type="entry name" value="OXIDOREDUCTASE-RELATED"/>
    <property type="match status" value="1"/>
</dbReference>
<dbReference type="SUPFAM" id="SSF51430">
    <property type="entry name" value="NAD(P)-linked oxidoreductase"/>
    <property type="match status" value="1"/>
</dbReference>
<gene>
    <name evidence="2" type="ORF">SAMN04489809_1154</name>
</gene>
<name>A0A1H1PQ17_9MICO</name>
<feature type="domain" description="NADP-dependent oxidoreductase" evidence="1">
    <location>
        <begin position="47"/>
        <end position="343"/>
    </location>
</feature>
<organism evidence="2 3">
    <name type="scientific">Microbacterium paraoxydans</name>
    <dbReference type="NCBI Taxonomy" id="199592"/>
    <lineage>
        <taxon>Bacteria</taxon>
        <taxon>Bacillati</taxon>
        <taxon>Actinomycetota</taxon>
        <taxon>Actinomycetes</taxon>
        <taxon>Micrococcales</taxon>
        <taxon>Microbacteriaceae</taxon>
        <taxon>Microbacterium</taxon>
    </lineage>
</organism>
<reference evidence="2 3" key="1">
    <citation type="submission" date="2016-10" db="EMBL/GenBank/DDBJ databases">
        <authorList>
            <person name="de Groot N.N."/>
        </authorList>
    </citation>
    <scope>NUCLEOTIDE SEQUENCE [LARGE SCALE GENOMIC DNA]</scope>
    <source>
        <strain evidence="2 3">DSM 15019</strain>
    </source>
</reference>
<dbReference type="eggNOG" id="COG0667">
    <property type="taxonomic scope" value="Bacteria"/>
</dbReference>
<dbReference type="CDD" id="cd19081">
    <property type="entry name" value="AKR_AKR9C1"/>
    <property type="match status" value="1"/>
</dbReference>
<dbReference type="Pfam" id="PF00248">
    <property type="entry name" value="Aldo_ket_red"/>
    <property type="match status" value="1"/>
</dbReference>